<sequence length="47" mass="5488">MGSHDADESIILPDPKDPQAPRVQEDLFWHYPHYHWMGALPYGAIRE</sequence>
<evidence type="ECO:0000313" key="2">
    <source>
        <dbReference type="Proteomes" id="UP000318081"/>
    </source>
</evidence>
<protein>
    <submittedName>
        <fullName evidence="1">Uncharacterized protein</fullName>
    </submittedName>
</protein>
<reference evidence="1 2" key="1">
    <citation type="submission" date="2019-02" db="EMBL/GenBank/DDBJ databases">
        <title>Deep-cultivation of Planctomycetes and their phenomic and genomic characterization uncovers novel biology.</title>
        <authorList>
            <person name="Wiegand S."/>
            <person name="Jogler M."/>
            <person name="Boedeker C."/>
            <person name="Pinto D."/>
            <person name="Vollmers J."/>
            <person name="Rivas-Marin E."/>
            <person name="Kohn T."/>
            <person name="Peeters S.H."/>
            <person name="Heuer A."/>
            <person name="Rast P."/>
            <person name="Oberbeckmann S."/>
            <person name="Bunk B."/>
            <person name="Jeske O."/>
            <person name="Meyerdierks A."/>
            <person name="Storesund J.E."/>
            <person name="Kallscheuer N."/>
            <person name="Luecker S."/>
            <person name="Lage O.M."/>
            <person name="Pohl T."/>
            <person name="Merkel B.J."/>
            <person name="Hornburger P."/>
            <person name="Mueller R.-W."/>
            <person name="Bruemmer F."/>
            <person name="Labrenz M."/>
            <person name="Spormann A.M."/>
            <person name="Op den Camp H."/>
            <person name="Overmann J."/>
            <person name="Amann R."/>
            <person name="Jetten M.S.M."/>
            <person name="Mascher T."/>
            <person name="Medema M.H."/>
            <person name="Devos D.P."/>
            <person name="Kaster A.-K."/>
            <person name="Ovreas L."/>
            <person name="Rohde M."/>
            <person name="Galperin M.Y."/>
            <person name="Jogler C."/>
        </authorList>
    </citation>
    <scope>NUCLEOTIDE SEQUENCE [LARGE SCALE GENOMIC DNA]</scope>
    <source>
        <strain evidence="1 2">TBK1r</strain>
    </source>
</reference>
<dbReference type="EMBL" id="CP036432">
    <property type="protein sequence ID" value="QDV84546.1"/>
    <property type="molecule type" value="Genomic_DNA"/>
</dbReference>
<name>A0ABX5XTA6_9BACT</name>
<organism evidence="1 2">
    <name type="scientific">Stieleria magnilauensis</name>
    <dbReference type="NCBI Taxonomy" id="2527963"/>
    <lineage>
        <taxon>Bacteria</taxon>
        <taxon>Pseudomonadati</taxon>
        <taxon>Planctomycetota</taxon>
        <taxon>Planctomycetia</taxon>
        <taxon>Pirellulales</taxon>
        <taxon>Pirellulaceae</taxon>
        <taxon>Stieleria</taxon>
    </lineage>
</organism>
<accession>A0ABX5XTA6</accession>
<proteinExistence type="predicted"/>
<dbReference type="Proteomes" id="UP000318081">
    <property type="component" value="Chromosome"/>
</dbReference>
<gene>
    <name evidence="1" type="ORF">TBK1r_34970</name>
</gene>
<evidence type="ECO:0000313" key="1">
    <source>
        <dbReference type="EMBL" id="QDV84546.1"/>
    </source>
</evidence>
<keyword evidence="2" id="KW-1185">Reference proteome</keyword>